<feature type="transmembrane region" description="Helical" evidence="1">
    <location>
        <begin position="338"/>
        <end position="359"/>
    </location>
</feature>
<feature type="transmembrane region" description="Helical" evidence="1">
    <location>
        <begin position="301"/>
        <end position="326"/>
    </location>
</feature>
<evidence type="ECO:0000313" key="2">
    <source>
        <dbReference type="EMBL" id="TSB33541.1"/>
    </source>
</evidence>
<keyword evidence="1" id="KW-1133">Transmembrane helix</keyword>
<feature type="transmembrane region" description="Helical" evidence="1">
    <location>
        <begin position="268"/>
        <end position="289"/>
    </location>
</feature>
<gene>
    <name evidence="2" type="ORF">FNZ23_23390</name>
</gene>
<accession>A0A553YWG9</accession>
<feature type="transmembrane region" description="Helical" evidence="1">
    <location>
        <begin position="85"/>
        <end position="105"/>
    </location>
</feature>
<feature type="transmembrane region" description="Helical" evidence="1">
    <location>
        <begin position="144"/>
        <end position="163"/>
    </location>
</feature>
<feature type="transmembrane region" description="Helical" evidence="1">
    <location>
        <begin position="169"/>
        <end position="186"/>
    </location>
</feature>
<evidence type="ECO:0000313" key="3">
    <source>
        <dbReference type="Proteomes" id="UP000320888"/>
    </source>
</evidence>
<keyword evidence="1" id="KW-0472">Membrane</keyword>
<keyword evidence="3" id="KW-1185">Reference proteome</keyword>
<protein>
    <submittedName>
        <fullName evidence="2">Low temperature requirement protein A</fullName>
    </submittedName>
</protein>
<comment type="caution">
    <text evidence="2">The sequence shown here is derived from an EMBL/GenBank/DDBJ whole genome shotgun (WGS) entry which is preliminary data.</text>
</comment>
<sequence length="385" mass="41729">MPVRMRARRTDEAHRASTPLELFFDLCFVVGIAQAGRQLVHALAEGHPGHGISGYLMLFFAIWLAWMNFSWFASAYDTDDTLYRITTLVQIAGVLILAAGVPRAFEESQFTVVWFGYLVMRLAMVTQWLRAAHGCRGEERRTELRYAGGVVLCQAGWLGLLFAPERGRPWVFLVMAVAELCVPVFAERHRATAWHPHHIAERYGLFTIIVLGETISAATVAVQSALDEHDELGALLPIAAGGLLLVFAAYWIYFAVPIHLHLRSSRQAFVWGYGHYVVFGSAAAIGAGIEVAVEQSVGASHLTVLAASACVTVPAALFLFSVWLLHSRHQKRGRAQQLVLPLAAVAVLGCTFAGTYAVFASGLVCAAAVATGVALTSRQGAALSV</sequence>
<dbReference type="OrthoDB" id="7698234at2"/>
<name>A0A553YWG9_9ACTN</name>
<feature type="transmembrane region" description="Helical" evidence="1">
    <location>
        <begin position="206"/>
        <end position="226"/>
    </location>
</feature>
<dbReference type="PANTHER" id="PTHR36840:SF1">
    <property type="entry name" value="BLL5714 PROTEIN"/>
    <property type="match status" value="1"/>
</dbReference>
<evidence type="ECO:0000256" key="1">
    <source>
        <dbReference type="SAM" id="Phobius"/>
    </source>
</evidence>
<organism evidence="2 3">
    <name type="scientific">Streptomyces benahoarensis</name>
    <dbReference type="NCBI Taxonomy" id="2595054"/>
    <lineage>
        <taxon>Bacteria</taxon>
        <taxon>Bacillati</taxon>
        <taxon>Actinomycetota</taxon>
        <taxon>Actinomycetes</taxon>
        <taxon>Kitasatosporales</taxon>
        <taxon>Streptomycetaceae</taxon>
        <taxon>Streptomyces</taxon>
    </lineage>
</organism>
<dbReference type="Pfam" id="PF06772">
    <property type="entry name" value="LtrA"/>
    <property type="match status" value="1"/>
</dbReference>
<dbReference type="PANTHER" id="PTHR36840">
    <property type="entry name" value="BLL5714 PROTEIN"/>
    <property type="match status" value="1"/>
</dbReference>
<dbReference type="RefSeq" id="WP_143943912.1">
    <property type="nucleotide sequence ID" value="NZ_VKLS01000391.1"/>
</dbReference>
<feature type="transmembrane region" description="Helical" evidence="1">
    <location>
        <begin position="20"/>
        <end position="40"/>
    </location>
</feature>
<dbReference type="InterPro" id="IPR010640">
    <property type="entry name" value="Low_temperature_requirement_A"/>
</dbReference>
<proteinExistence type="predicted"/>
<dbReference type="AlphaFoldDB" id="A0A553YWG9"/>
<dbReference type="EMBL" id="VKLS01000391">
    <property type="protein sequence ID" value="TSB33541.1"/>
    <property type="molecule type" value="Genomic_DNA"/>
</dbReference>
<reference evidence="2 3" key="1">
    <citation type="submission" date="2019-07" db="EMBL/GenBank/DDBJ databases">
        <title>Draft genome for Streptomyces benahoarensis MZ03-48.</title>
        <authorList>
            <person name="Gonzalez-Pimentel J.L."/>
        </authorList>
    </citation>
    <scope>NUCLEOTIDE SEQUENCE [LARGE SCALE GENOMIC DNA]</scope>
    <source>
        <strain evidence="2 3">MZ03-48</strain>
    </source>
</reference>
<dbReference type="Proteomes" id="UP000320888">
    <property type="component" value="Unassembled WGS sequence"/>
</dbReference>
<feature type="transmembrane region" description="Helical" evidence="1">
    <location>
        <begin position="232"/>
        <end position="256"/>
    </location>
</feature>
<keyword evidence="1" id="KW-0812">Transmembrane</keyword>
<feature type="transmembrane region" description="Helical" evidence="1">
    <location>
        <begin position="111"/>
        <end position="132"/>
    </location>
</feature>
<feature type="transmembrane region" description="Helical" evidence="1">
    <location>
        <begin position="52"/>
        <end position="73"/>
    </location>
</feature>